<organism evidence="5 6">
    <name type="scientific">Pseudomonas oryzihabitans</name>
    <dbReference type="NCBI Taxonomy" id="47885"/>
    <lineage>
        <taxon>Bacteria</taxon>
        <taxon>Pseudomonadati</taxon>
        <taxon>Pseudomonadota</taxon>
        <taxon>Gammaproteobacteria</taxon>
        <taxon>Pseudomonadales</taxon>
        <taxon>Pseudomonadaceae</taxon>
        <taxon>Pseudomonas</taxon>
    </lineage>
</organism>
<dbReference type="PIRSF" id="PIRSF006223">
    <property type="entry name" value="DsrC_TusE"/>
    <property type="match status" value="1"/>
</dbReference>
<dbReference type="OrthoDB" id="9786347at2"/>
<dbReference type="KEGG" id="por:APT59_09735"/>
<dbReference type="RefSeq" id="WP_059314661.1">
    <property type="nucleotide sequence ID" value="NZ_CP013987.1"/>
</dbReference>
<feature type="active site" description="Cysteine persulfide intermediate" evidence="4">
    <location>
        <position position="103"/>
    </location>
</feature>
<dbReference type="GO" id="GO:0016740">
    <property type="term" value="F:transferase activity"/>
    <property type="evidence" value="ECO:0007669"/>
    <property type="project" value="UniProtKB-KW"/>
</dbReference>
<dbReference type="GO" id="GO:0097163">
    <property type="term" value="F:sulfur carrier activity"/>
    <property type="evidence" value="ECO:0007669"/>
    <property type="project" value="TreeGrafter"/>
</dbReference>
<dbReference type="EMBL" id="CP013987">
    <property type="protein sequence ID" value="ALZ84469.1"/>
    <property type="molecule type" value="Genomic_DNA"/>
</dbReference>
<dbReference type="InterPro" id="IPR042072">
    <property type="entry name" value="DsrC-like_C"/>
</dbReference>
<dbReference type="Gene3D" id="1.10.10.370">
    <property type="entry name" value="DsrC-like protein, C-terminal domain"/>
    <property type="match status" value="1"/>
</dbReference>
<dbReference type="Gene3D" id="3.30.1420.10">
    <property type="match status" value="1"/>
</dbReference>
<evidence type="ECO:0000256" key="4">
    <source>
        <dbReference type="PIRSR" id="PIRSR006223-50"/>
    </source>
</evidence>
<dbReference type="PANTHER" id="PTHR37010">
    <property type="entry name" value="SULFURTRANSFERASE TUSE"/>
    <property type="match status" value="1"/>
</dbReference>
<reference evidence="5 6" key="1">
    <citation type="submission" date="2016-01" db="EMBL/GenBank/DDBJ databases">
        <title>Annotation of Pseudomonas oryzihabitans USDA-ARS-USMARC-56511.</title>
        <authorList>
            <person name="Harhay G.P."/>
            <person name="Harhay D.M."/>
            <person name="Smith T.P.L."/>
            <person name="Bono J.L."/>
            <person name="Heaton M.P."/>
            <person name="Clawson M.L."/>
            <person name="Chitko-Mckown C.G."/>
            <person name="Capik S.F."/>
            <person name="DeDonder K.D."/>
            <person name="Apley M.D."/>
            <person name="Lubbers B.V."/>
            <person name="White B.J."/>
            <person name="Larson R.L."/>
        </authorList>
    </citation>
    <scope>NUCLEOTIDE SEQUENCE [LARGE SCALE GENOMIC DNA]</scope>
    <source>
        <strain evidence="5 6">USDA-ARS-USMARC-56511</strain>
    </source>
</reference>
<protein>
    <recommendedName>
        <fullName evidence="3">Sulfurtransferase</fullName>
        <ecNumber evidence="3">2.8.1.-</ecNumber>
    </recommendedName>
</protein>
<proteinExistence type="inferred from homology"/>
<dbReference type="InterPro" id="IPR025526">
    <property type="entry name" value="DsrC-like_dom_sf"/>
</dbReference>
<evidence type="ECO:0000313" key="5">
    <source>
        <dbReference type="EMBL" id="ALZ84469.1"/>
    </source>
</evidence>
<dbReference type="PANTHER" id="PTHR37010:SF1">
    <property type="entry name" value="SULFURTRANSFERASE TUSE"/>
    <property type="match status" value="1"/>
</dbReference>
<dbReference type="InterPro" id="IPR007453">
    <property type="entry name" value="DsrC/TusE"/>
</dbReference>
<accession>A0A0U4W941</accession>
<gene>
    <name evidence="5" type="ORF">APT59_09735</name>
</gene>
<keyword evidence="3" id="KW-0808">Transferase</keyword>
<dbReference type="AlphaFoldDB" id="A0A0U4W941"/>
<evidence type="ECO:0000313" key="6">
    <source>
        <dbReference type="Proteomes" id="UP000064137"/>
    </source>
</evidence>
<dbReference type="SUPFAM" id="SSF69721">
    <property type="entry name" value="DsrC, the gamma subunit of dissimilatory sulfite reductase"/>
    <property type="match status" value="1"/>
</dbReference>
<evidence type="ECO:0000256" key="2">
    <source>
        <dbReference type="ARBA" id="ARBA00022490"/>
    </source>
</evidence>
<dbReference type="Proteomes" id="UP000064137">
    <property type="component" value="Chromosome"/>
</dbReference>
<evidence type="ECO:0000256" key="1">
    <source>
        <dbReference type="ARBA" id="ARBA00004496"/>
    </source>
</evidence>
<dbReference type="GO" id="GO:0002143">
    <property type="term" value="P:tRNA wobble position uridine thiolation"/>
    <property type="evidence" value="ECO:0007669"/>
    <property type="project" value="TreeGrafter"/>
</dbReference>
<evidence type="ECO:0000256" key="3">
    <source>
        <dbReference type="PIRNR" id="PIRNR006223"/>
    </source>
</evidence>
<dbReference type="NCBIfam" id="TIGR03342">
    <property type="entry name" value="dsrC_tusE_dsvC"/>
    <property type="match status" value="1"/>
</dbReference>
<comment type="similarity">
    <text evidence="3">Belongs to the dsrC/tusE family.</text>
</comment>
<keyword evidence="2" id="KW-0963">Cytoplasm</keyword>
<dbReference type="GO" id="GO:0005737">
    <property type="term" value="C:cytoplasm"/>
    <property type="evidence" value="ECO:0007669"/>
    <property type="project" value="UniProtKB-SubCell"/>
</dbReference>
<comment type="function">
    <text evidence="3">Part of a sulfur-relay system.</text>
</comment>
<comment type="subcellular location">
    <subcellularLocation>
        <location evidence="1">Cytoplasm</location>
    </subcellularLocation>
</comment>
<name>A0A0U4W941_9PSED</name>
<dbReference type="Pfam" id="PF04358">
    <property type="entry name" value="DsrC"/>
    <property type="match status" value="1"/>
</dbReference>
<sequence>MHSLDLDPEGYLRDLSQWSPEVARQLALQEGIELTERHWQVLQALRDFYAQFQLSPANRPLIKYIAQTLGPELGTSLQLNLLFKGAPAKLGAKLAGLPKPDNCL</sequence>
<dbReference type="InterPro" id="IPR043163">
    <property type="entry name" value="DsrC-like_N"/>
</dbReference>
<dbReference type="EC" id="2.8.1.-" evidence="3"/>